<feature type="transmembrane region" description="Helical" evidence="8">
    <location>
        <begin position="253"/>
        <end position="273"/>
    </location>
</feature>
<keyword evidence="3 8" id="KW-0812">Transmembrane</keyword>
<evidence type="ECO:0000256" key="2">
    <source>
        <dbReference type="ARBA" id="ARBA00022475"/>
    </source>
</evidence>
<evidence type="ECO:0008006" key="11">
    <source>
        <dbReference type="Google" id="ProtNLM"/>
    </source>
</evidence>
<feature type="transmembrane region" description="Helical" evidence="8">
    <location>
        <begin position="293"/>
        <end position="311"/>
    </location>
</feature>
<dbReference type="GO" id="GO:0005886">
    <property type="term" value="C:plasma membrane"/>
    <property type="evidence" value="ECO:0007669"/>
    <property type="project" value="UniProtKB-SubCell"/>
</dbReference>
<gene>
    <name evidence="9" type="ORF">BEMITA_LOCUS2364</name>
</gene>
<keyword evidence="2" id="KW-1003">Cell membrane</keyword>
<reference evidence="9" key="1">
    <citation type="submission" date="2021-12" db="EMBL/GenBank/DDBJ databases">
        <authorList>
            <person name="King R."/>
        </authorList>
    </citation>
    <scope>NUCLEOTIDE SEQUENCE</scope>
</reference>
<keyword evidence="7" id="KW-0325">Glycoprotein</keyword>
<keyword evidence="5 8" id="KW-0472">Membrane</keyword>
<evidence type="ECO:0000256" key="8">
    <source>
        <dbReference type="SAM" id="Phobius"/>
    </source>
</evidence>
<organism evidence="9 10">
    <name type="scientific">Bemisia tabaci</name>
    <name type="common">Sweetpotato whitefly</name>
    <name type="synonym">Aleurodes tabaci</name>
    <dbReference type="NCBI Taxonomy" id="7038"/>
    <lineage>
        <taxon>Eukaryota</taxon>
        <taxon>Metazoa</taxon>
        <taxon>Ecdysozoa</taxon>
        <taxon>Arthropoda</taxon>
        <taxon>Hexapoda</taxon>
        <taxon>Insecta</taxon>
        <taxon>Pterygota</taxon>
        <taxon>Neoptera</taxon>
        <taxon>Paraneoptera</taxon>
        <taxon>Hemiptera</taxon>
        <taxon>Sternorrhyncha</taxon>
        <taxon>Aleyrodoidea</taxon>
        <taxon>Aleyrodidae</taxon>
        <taxon>Aleyrodinae</taxon>
        <taxon>Bemisia</taxon>
    </lineage>
</organism>
<evidence type="ECO:0000256" key="7">
    <source>
        <dbReference type="ARBA" id="ARBA00023180"/>
    </source>
</evidence>
<name>A0A9P0A2H0_BEMTA</name>
<dbReference type="PANTHER" id="PTHR42643">
    <property type="entry name" value="IONOTROPIC RECEPTOR 20A-RELATED"/>
    <property type="match status" value="1"/>
</dbReference>
<dbReference type="Proteomes" id="UP001152759">
    <property type="component" value="Chromosome 10"/>
</dbReference>
<accession>A0A9P0A2H0</accession>
<sequence length="598" mass="69061">MNSMGDGNCDERMFLSSAELNGTRELSDLNFDLTRGLYTNSIWNSNNYLIFMLGEFGRDTINSNTSVHRQEWVCDFDLGHQTSANDYDALIFCFKFFWRFFRGLKTIICHEGGCSRYDPFAEYIVQYNGEGNETYFDFSVTNMQMKRFKIMMKDTEFSIVSEGTNAFKTLTYAGIFENFAAFFNCTFEYLLFIHDIEDGQKHNVDIFVAQIFATPDEVDLYKFDFSVGVEMKSMCILTPHSKLMPQFLVPFKVFTFAVWGCILLIAAVFVLQQHVFLKTQGGLFRGMYSETEIVQYSTSSSVYMIYGYFICGSPPRLLLGKLFTGKILFFVFIFSAFIISNIFLGGMTTLLTNTVQYPEIDTLKDLEDSDLFIQVPSVETATTYFAHLGLSEKLRAKLSSDAMYHITAETENFIANFSLEKVFSNHEIALVSEKFAKNLRVIFENDAVLVDLPHSLRSETDIVMKRWPLWETFEYHVVEECLKTYPSIFSFQKNSFLFPAFNKRVAQFLETGNFQPHSAENYHNLFDVYDTAPPTDDEPRPYTLNDLQLPFICLVAGLVLSFIAFSAEMVMEDFENALVFRQLRILKNYLLTMKLIRR</sequence>
<dbReference type="SUPFAM" id="SSF53850">
    <property type="entry name" value="Periplasmic binding protein-like II"/>
    <property type="match status" value="1"/>
</dbReference>
<comment type="subcellular location">
    <subcellularLocation>
        <location evidence="1">Cell membrane</location>
        <topology evidence="1">Multi-pass membrane protein</topology>
    </subcellularLocation>
</comment>
<evidence type="ECO:0000256" key="3">
    <source>
        <dbReference type="ARBA" id="ARBA00022692"/>
    </source>
</evidence>
<evidence type="ECO:0000313" key="10">
    <source>
        <dbReference type="Proteomes" id="UP001152759"/>
    </source>
</evidence>
<evidence type="ECO:0000313" key="9">
    <source>
        <dbReference type="EMBL" id="CAH0382868.1"/>
    </source>
</evidence>
<dbReference type="InterPro" id="IPR052192">
    <property type="entry name" value="Insect_Ionotropic_Sensory_Rcpt"/>
</dbReference>
<protein>
    <recommendedName>
        <fullName evidence="11">Ionotropic receptor</fullName>
    </recommendedName>
</protein>
<dbReference type="AlphaFoldDB" id="A0A9P0A2H0"/>
<evidence type="ECO:0000256" key="1">
    <source>
        <dbReference type="ARBA" id="ARBA00004651"/>
    </source>
</evidence>
<dbReference type="EMBL" id="OU963871">
    <property type="protein sequence ID" value="CAH0382868.1"/>
    <property type="molecule type" value="Genomic_DNA"/>
</dbReference>
<dbReference type="Gene3D" id="1.10.287.70">
    <property type="match status" value="1"/>
</dbReference>
<evidence type="ECO:0000256" key="4">
    <source>
        <dbReference type="ARBA" id="ARBA00022989"/>
    </source>
</evidence>
<keyword evidence="10" id="KW-1185">Reference proteome</keyword>
<evidence type="ECO:0000256" key="6">
    <source>
        <dbReference type="ARBA" id="ARBA00023170"/>
    </source>
</evidence>
<keyword evidence="4 8" id="KW-1133">Transmembrane helix</keyword>
<feature type="transmembrane region" description="Helical" evidence="8">
    <location>
        <begin position="549"/>
        <end position="571"/>
    </location>
</feature>
<evidence type="ECO:0000256" key="5">
    <source>
        <dbReference type="ARBA" id="ARBA00023136"/>
    </source>
</evidence>
<proteinExistence type="predicted"/>
<keyword evidence="6" id="KW-0675">Receptor</keyword>
<dbReference type="PANTHER" id="PTHR42643:SF39">
    <property type="entry name" value="IONOTROPIC RECEPTOR 56A-RELATED"/>
    <property type="match status" value="1"/>
</dbReference>
<feature type="transmembrane region" description="Helical" evidence="8">
    <location>
        <begin position="323"/>
        <end position="344"/>
    </location>
</feature>